<dbReference type="Pfam" id="PF02065">
    <property type="entry name" value="Melibiase"/>
    <property type="match status" value="1"/>
</dbReference>
<dbReference type="InterPro" id="IPR031705">
    <property type="entry name" value="Glyco_hydro_36_C"/>
</dbReference>
<evidence type="ECO:0000256" key="7">
    <source>
        <dbReference type="PIRSR" id="PIRSR005536-2"/>
    </source>
</evidence>
<feature type="binding site" evidence="7">
    <location>
        <begin position="475"/>
        <end position="479"/>
    </location>
    <ligand>
        <name>substrate</name>
    </ligand>
</feature>
<dbReference type="InterPro" id="IPR000111">
    <property type="entry name" value="Glyco_hydro_27/36_CS"/>
</dbReference>
<feature type="signal peptide" evidence="8">
    <location>
        <begin position="1"/>
        <end position="23"/>
    </location>
</feature>
<dbReference type="Pfam" id="PF16874">
    <property type="entry name" value="Glyco_hydro_36C"/>
    <property type="match status" value="1"/>
</dbReference>
<dbReference type="CDD" id="cd14791">
    <property type="entry name" value="GH36"/>
    <property type="match status" value="1"/>
</dbReference>
<dbReference type="FunFam" id="3.20.20.70:FF:000118">
    <property type="entry name" value="Alpha-galactosidase"/>
    <property type="match status" value="1"/>
</dbReference>
<feature type="binding site" evidence="7">
    <location>
        <position position="442"/>
    </location>
    <ligand>
        <name>substrate</name>
    </ligand>
</feature>
<dbReference type="EC" id="3.2.1.22" evidence="2 5"/>
<gene>
    <name evidence="11" type="primary">agaA</name>
</gene>
<feature type="binding site" evidence="7">
    <location>
        <position position="525"/>
    </location>
    <ligand>
        <name>substrate</name>
    </ligand>
</feature>
<dbReference type="PANTHER" id="PTHR43053">
    <property type="entry name" value="GLYCOSIDASE FAMILY 31"/>
    <property type="match status" value="1"/>
</dbReference>
<dbReference type="PROSITE" id="PS00512">
    <property type="entry name" value="ALPHA_GALACTOSIDASE"/>
    <property type="match status" value="1"/>
</dbReference>
<evidence type="ECO:0000256" key="4">
    <source>
        <dbReference type="ARBA" id="ARBA00023295"/>
    </source>
</evidence>
<dbReference type="InterPro" id="IPR038417">
    <property type="entry name" value="Alpga-gal_N_sf"/>
</dbReference>
<dbReference type="PIRSF" id="PIRSF005536">
    <property type="entry name" value="Agal"/>
    <property type="match status" value="1"/>
</dbReference>
<keyword evidence="4 5" id="KW-0326">Glycosidase</keyword>
<dbReference type="InterPro" id="IPR031704">
    <property type="entry name" value="Glyco_hydro_36_N"/>
</dbReference>
<dbReference type="InterPro" id="IPR002252">
    <property type="entry name" value="Glyco_hydro_36"/>
</dbReference>
<dbReference type="PRINTS" id="PR00743">
    <property type="entry name" value="GLHYDRLASE36"/>
</dbReference>
<evidence type="ECO:0000256" key="6">
    <source>
        <dbReference type="PIRSR" id="PIRSR005536-1"/>
    </source>
</evidence>
<dbReference type="EMBL" id="JF745873">
    <property type="protein sequence ID" value="AFE82291.1"/>
    <property type="molecule type" value="Genomic_DNA"/>
</dbReference>
<evidence type="ECO:0000259" key="10">
    <source>
        <dbReference type="Pfam" id="PF16875"/>
    </source>
</evidence>
<feature type="binding site" evidence="7">
    <location>
        <position position="547"/>
    </location>
    <ligand>
        <name>substrate</name>
    </ligand>
</feature>
<evidence type="ECO:0000256" key="3">
    <source>
        <dbReference type="ARBA" id="ARBA00022801"/>
    </source>
</evidence>
<dbReference type="Gene3D" id="3.20.20.70">
    <property type="entry name" value="Aldolase class I"/>
    <property type="match status" value="1"/>
</dbReference>
<feature type="chain" id="PRO_5004053516" description="Alpha-galactosidase" evidence="8">
    <location>
        <begin position="24"/>
        <end position="738"/>
    </location>
</feature>
<dbReference type="InterPro" id="IPR013785">
    <property type="entry name" value="Aldolase_TIM"/>
</dbReference>
<proteinExistence type="inferred from homology"/>
<evidence type="ECO:0000256" key="1">
    <source>
        <dbReference type="ARBA" id="ARBA00001255"/>
    </source>
</evidence>
<feature type="binding site" evidence="7">
    <location>
        <begin position="365"/>
        <end position="366"/>
    </location>
    <ligand>
        <name>substrate</name>
    </ligand>
</feature>
<dbReference type="Gene3D" id="2.70.98.60">
    <property type="entry name" value="alpha-galactosidase from lactobacil brevis"/>
    <property type="match status" value="1"/>
</dbReference>
<protein>
    <recommendedName>
        <fullName evidence="2 5">Alpha-galactosidase</fullName>
        <ecNumber evidence="2 5">3.2.1.22</ecNumber>
    </recommendedName>
</protein>
<dbReference type="InterPro" id="IPR017853">
    <property type="entry name" value="GH"/>
</dbReference>
<feature type="active site" description="Nucleophile" evidence="6">
    <location>
        <position position="477"/>
    </location>
</feature>
<feature type="active site" description="Proton donor" evidence="6">
    <location>
        <position position="547"/>
    </location>
</feature>
<evidence type="ECO:0000259" key="9">
    <source>
        <dbReference type="Pfam" id="PF16874"/>
    </source>
</evidence>
<dbReference type="InterPro" id="IPR013780">
    <property type="entry name" value="Glyco_hydro_b"/>
</dbReference>
<evidence type="ECO:0000313" key="11">
    <source>
        <dbReference type="EMBL" id="AFE82291.1"/>
    </source>
</evidence>
<reference evidence="11" key="1">
    <citation type="submission" date="2011-03" db="EMBL/GenBank/DDBJ databases">
        <authorList>
            <person name="Zhou J.P."/>
            <person name="Dong Y.Y."/>
            <person name="Tang X.H."/>
            <person name="Li J.J."/>
            <person name="Xu B."/>
            <person name="Huang Z.X."/>
        </authorList>
    </citation>
    <scope>NUCLEOTIDE SEQUENCE</scope>
    <source>
        <strain evidence="11">JB13</strain>
    </source>
</reference>
<feature type="domain" description="Glycosyl hydrolase family 36 N-terminal" evidence="10">
    <location>
        <begin position="51"/>
        <end position="282"/>
    </location>
</feature>
<keyword evidence="8" id="KW-0732">Signal</keyword>
<comment type="catalytic activity">
    <reaction evidence="1 5">
        <text>Hydrolysis of terminal, non-reducing alpha-D-galactose residues in alpha-D-galactosides, including galactose oligosaccharides, galactomannans and galactolipids.</text>
        <dbReference type="EC" id="3.2.1.22"/>
    </reaction>
</comment>
<comment type="similarity">
    <text evidence="5">Belongs to the glycosyl hydrolase.</text>
</comment>
<feature type="binding site" evidence="7">
    <location>
        <position position="195"/>
    </location>
    <ligand>
        <name>substrate</name>
    </ligand>
</feature>
<dbReference type="SUPFAM" id="SSF51445">
    <property type="entry name" value="(Trans)glycosidases"/>
    <property type="match status" value="1"/>
</dbReference>
<sequence>MVMRRWGAALAAATMLAAAPAHASAGYDAKTRMFRLDGGGTTYAFGVTDDGYLQAAYWGGRLGADDPIRLTKAQGLSGFDLVNSILPQEFPGQGAGLYTEPALKVAWPDGNRDLVLKYVSHKMSRDHVEIVLKDIERPLFVTLDYSIDPDTGVVGRSARIENRSDTDVRIDQAEAGALTLPVAHDYRLHYLTGRWAAEWTLQDRPLTPGATVLESRRGSTGSENNPWFAITRDHDAGEEYGPVWFGALAWSGSWRITVDQDPAGEVRVVGGFNPFDFAYRLKPGESLDTPTFYAGYSDHGMGGASRLLHRFERDTILPHDADGKLPLRPVLYNSWEATGFDVDEAGQIALAEKAAKIGVERFVMDDGWFGARNDDHAGLGDWTVNRTKFPNGLKPLIDKVHGLGMQFGLWVEPEMTNPDSDLYRAHPDWVMNYTGRPRTEGRNQLVLNLARTDVRDYIFKVLDDLLDENDIQFLKWDYNRNWSEPGWPEADVADQQQIYVKYVRNLYWIIDKLRARHPKLEIESCSGGGGRVDLGIMSRTDEVWPSDNTDPFDRLTIQNGFTYAYPPAAMMAWVTASPNWVNNRATSLDYRFLSAMQGGLGIGADLNKWSDAEFAEASRMVAAYKRVRATVQQGDLYRLIIPNGIDRDDRVANLSVSPDKQQAVLFAFLHSSQELDRLSAIRLRGLAPKKNYRVARIDGRPLADDTPAKASGAYWMARGIDVPLIGDFDAAGYIFQAI</sequence>
<reference evidence="11" key="2">
    <citation type="journal article" date="2012" name="J. Microbiol. Biotechnol.">
        <title>Cloning, heterologous expression, and characterization of novel protease-resistant ?-galactosidase from new Sphingomonas strain.</title>
        <authorList>
            <person name="Zhou J."/>
            <person name="Dong Y."/>
            <person name="Li J."/>
            <person name="Zhang R."/>
            <person name="Tang X."/>
            <person name="Mu Y."/>
            <person name="Xu B."/>
            <person name="Wu Q."/>
            <person name="Huang Z."/>
        </authorList>
    </citation>
    <scope>NUCLEOTIDE SEQUENCE</scope>
    <source>
        <strain evidence="11">JB13</strain>
    </source>
</reference>
<dbReference type="InterPro" id="IPR050985">
    <property type="entry name" value="Alpha-glycosidase_related"/>
</dbReference>
<dbReference type="PANTHER" id="PTHR43053:SF3">
    <property type="entry name" value="ALPHA-GALACTOSIDASE C-RELATED"/>
    <property type="match status" value="1"/>
</dbReference>
<evidence type="ECO:0000256" key="2">
    <source>
        <dbReference type="ARBA" id="ARBA00012755"/>
    </source>
</evidence>
<dbReference type="GO" id="GO:0004557">
    <property type="term" value="F:alpha-galactosidase activity"/>
    <property type="evidence" value="ECO:0007669"/>
    <property type="project" value="UniProtKB-UniRule"/>
</dbReference>
<dbReference type="GO" id="GO:0016052">
    <property type="term" value="P:carbohydrate catabolic process"/>
    <property type="evidence" value="ECO:0007669"/>
    <property type="project" value="InterPro"/>
</dbReference>
<dbReference type="Gene3D" id="2.60.40.1180">
    <property type="entry name" value="Golgi alpha-mannosidase II"/>
    <property type="match status" value="1"/>
</dbReference>
<keyword evidence="3 5" id="KW-0378">Hydrolase</keyword>
<dbReference type="AlphaFoldDB" id="M4GRS1"/>
<evidence type="ECO:0000256" key="5">
    <source>
        <dbReference type="PIRNR" id="PIRNR005536"/>
    </source>
</evidence>
<dbReference type="BRENDA" id="3.2.1.22">
    <property type="organism ID" value="5801"/>
</dbReference>
<accession>M4GRS1</accession>
<evidence type="ECO:0000256" key="8">
    <source>
        <dbReference type="SAM" id="SignalP"/>
    </source>
</evidence>
<organism evidence="11">
    <name type="scientific">Sphingomonas sp. JB13</name>
    <dbReference type="NCBI Taxonomy" id="1163478"/>
    <lineage>
        <taxon>Bacteria</taxon>
        <taxon>Pseudomonadati</taxon>
        <taxon>Pseudomonadota</taxon>
        <taxon>Alphaproteobacteria</taxon>
        <taxon>Sphingomonadales</taxon>
        <taxon>Sphingomonadaceae</taxon>
        <taxon>Sphingomonas</taxon>
    </lineage>
</organism>
<dbReference type="Pfam" id="PF16875">
    <property type="entry name" value="Glyco_hydro_36N"/>
    <property type="match status" value="1"/>
</dbReference>
<feature type="domain" description="Glycosyl hydrolase family 36 C-terminal" evidence="9">
    <location>
        <begin position="653"/>
        <end position="734"/>
    </location>
</feature>
<name>M4GRS1_9SPHN</name>